<evidence type="ECO:0000256" key="7">
    <source>
        <dbReference type="PIRSR" id="PIRSR604254-1"/>
    </source>
</evidence>
<dbReference type="OMA" id="NAWTHLV"/>
<gene>
    <name evidence="9" type="ORF">AMD02_05390</name>
</gene>
<dbReference type="RefSeq" id="WP_010899012.1">
    <property type="nucleotide sequence ID" value="NZ_CP040441.1"/>
</dbReference>
<comment type="caution">
    <text evidence="9">The sequence shown here is derived from an EMBL/GenBank/DDBJ whole genome shotgun (WGS) entry which is preliminary data.</text>
</comment>
<sequence>MGTTHIFSRKEELANAITHGIGVVLSLAALVVLIVFASLYGSAMHVVSFTVYGTTMLMLYFSSTMLHSLPEGKVKDIFEVIDHAAIYLFIAGTYTPLLFIVVQGALGWTLFGVVWGLAVVGIVFKAFFVKRFLFLSTACYVAMGWLAVIAFRPIMETLPSGGIACLVGGGIAYTVGTIFYVWRGFSYHHAIWHVFVLIGSILHFVLILFYVLPIG</sequence>
<feature type="binding site" evidence="7">
    <location>
        <position position="189"/>
    </location>
    <ligand>
        <name>Zn(2+)</name>
        <dbReference type="ChEBI" id="CHEBI:29105"/>
    </ligand>
</feature>
<keyword evidence="7" id="KW-0479">Metal-binding</keyword>
<dbReference type="PANTHER" id="PTHR20855:SF3">
    <property type="entry name" value="LD03007P"/>
    <property type="match status" value="1"/>
</dbReference>
<protein>
    <submittedName>
        <fullName evidence="9">Hemolysin D</fullName>
    </submittedName>
</protein>
<dbReference type="GO" id="GO:0005886">
    <property type="term" value="C:plasma membrane"/>
    <property type="evidence" value="ECO:0007669"/>
    <property type="project" value="UniProtKB-SubCell"/>
</dbReference>
<feature type="transmembrane region" description="Helical" evidence="8">
    <location>
        <begin position="161"/>
        <end position="182"/>
    </location>
</feature>
<evidence type="ECO:0000256" key="4">
    <source>
        <dbReference type="ARBA" id="ARBA00022692"/>
    </source>
</evidence>
<reference evidence="9" key="1">
    <citation type="submission" date="2015-08" db="EMBL/GenBank/DDBJ databases">
        <title>Complete DNA Sequence of Pseudomonas syringae pv. actinidiae, the Causal Agent of Kiwifruit Canker Disease.</title>
        <authorList>
            <person name="Rikkerink E.H.A."/>
            <person name="Fineran P.C."/>
        </authorList>
    </citation>
    <scope>NUCLEOTIDE SEQUENCE</scope>
    <source>
        <strain evidence="9">DSM 13666</strain>
    </source>
</reference>
<evidence type="ECO:0000256" key="8">
    <source>
        <dbReference type="SAM" id="Phobius"/>
    </source>
</evidence>
<dbReference type="PANTHER" id="PTHR20855">
    <property type="entry name" value="ADIPOR/PROGESTIN RECEPTOR-RELATED"/>
    <property type="match status" value="1"/>
</dbReference>
<keyword evidence="3" id="KW-1003">Cell membrane</keyword>
<dbReference type="GeneID" id="87598393"/>
<dbReference type="GO" id="GO:0046872">
    <property type="term" value="F:metal ion binding"/>
    <property type="evidence" value="ECO:0007669"/>
    <property type="project" value="UniProtKB-KW"/>
</dbReference>
<dbReference type="GO" id="GO:0140911">
    <property type="term" value="F:pore-forming activity"/>
    <property type="evidence" value="ECO:0007669"/>
    <property type="project" value="InterPro"/>
</dbReference>
<keyword evidence="6 8" id="KW-0472">Membrane</keyword>
<evidence type="ECO:0000313" key="9">
    <source>
        <dbReference type="EMBL" id="KOO38360.1"/>
    </source>
</evidence>
<keyword evidence="7" id="KW-0862">Zinc</keyword>
<evidence type="ECO:0000256" key="1">
    <source>
        <dbReference type="ARBA" id="ARBA00004651"/>
    </source>
</evidence>
<proteinExistence type="inferred from homology"/>
<dbReference type="AlphaFoldDB" id="A0A0M0KHM7"/>
<feature type="transmembrane region" description="Helical" evidence="8">
    <location>
        <begin position="46"/>
        <end position="63"/>
    </location>
</feature>
<evidence type="ECO:0000256" key="5">
    <source>
        <dbReference type="ARBA" id="ARBA00022989"/>
    </source>
</evidence>
<dbReference type="InterPro" id="IPR005744">
    <property type="entry name" value="Hy-lIII"/>
</dbReference>
<dbReference type="NCBIfam" id="TIGR01065">
    <property type="entry name" value="hlyIII"/>
    <property type="match status" value="1"/>
</dbReference>
<accession>A0A0M0KHM7</accession>
<feature type="transmembrane region" description="Helical" evidence="8">
    <location>
        <begin position="194"/>
        <end position="212"/>
    </location>
</feature>
<keyword evidence="4 8" id="KW-0812">Transmembrane</keyword>
<comment type="subcellular location">
    <subcellularLocation>
        <location evidence="1">Cell membrane</location>
        <topology evidence="1">Multi-pass membrane protein</topology>
    </subcellularLocation>
</comment>
<accession>A0A4Y7WXD9</accession>
<name>A0A0M0KHM7_ALKHA</name>
<dbReference type="InterPro" id="IPR004254">
    <property type="entry name" value="AdipoR/HlyIII-related"/>
</dbReference>
<evidence type="ECO:0000256" key="6">
    <source>
        <dbReference type="ARBA" id="ARBA00023136"/>
    </source>
</evidence>
<feature type="binding site" evidence="7">
    <location>
        <position position="67"/>
    </location>
    <ligand>
        <name>Zn(2+)</name>
        <dbReference type="ChEBI" id="CHEBI:29105"/>
    </ligand>
</feature>
<dbReference type="EMBL" id="LILD01000001">
    <property type="protein sequence ID" value="KOO38360.1"/>
    <property type="molecule type" value="Genomic_DNA"/>
</dbReference>
<feature type="transmembrane region" description="Helical" evidence="8">
    <location>
        <begin position="108"/>
        <end position="128"/>
    </location>
</feature>
<evidence type="ECO:0000256" key="3">
    <source>
        <dbReference type="ARBA" id="ARBA00022475"/>
    </source>
</evidence>
<dbReference type="PATRIC" id="fig|136160.3.peg.1368"/>
<feature type="transmembrane region" description="Helical" evidence="8">
    <location>
        <begin position="21"/>
        <end position="40"/>
    </location>
</feature>
<dbReference type="Pfam" id="PF03006">
    <property type="entry name" value="HlyIII"/>
    <property type="match status" value="1"/>
</dbReference>
<feature type="binding site" evidence="7">
    <location>
        <position position="193"/>
    </location>
    <ligand>
        <name>Zn(2+)</name>
        <dbReference type="ChEBI" id="CHEBI:29105"/>
    </ligand>
</feature>
<evidence type="ECO:0000256" key="2">
    <source>
        <dbReference type="ARBA" id="ARBA00008488"/>
    </source>
</evidence>
<feature type="transmembrane region" description="Helical" evidence="8">
    <location>
        <begin position="133"/>
        <end position="155"/>
    </location>
</feature>
<comment type="similarity">
    <text evidence="2">Belongs to the UPF0073 (Hly-III) family.</text>
</comment>
<organism evidence="9">
    <name type="scientific">Halalkalibacterium halodurans</name>
    <name type="common">Bacillus halodurans</name>
    <dbReference type="NCBI Taxonomy" id="86665"/>
    <lineage>
        <taxon>Bacteria</taxon>
        <taxon>Bacillati</taxon>
        <taxon>Bacillota</taxon>
        <taxon>Bacilli</taxon>
        <taxon>Bacillales</taxon>
        <taxon>Bacillaceae</taxon>
        <taxon>Halalkalibacterium (ex Joshi et al. 2022)</taxon>
    </lineage>
</organism>
<feature type="transmembrane region" description="Helical" evidence="8">
    <location>
        <begin position="84"/>
        <end position="102"/>
    </location>
</feature>
<keyword evidence="5 8" id="KW-1133">Transmembrane helix</keyword>